<name>S5NCH3_LIMRT</name>
<gene>
    <name evidence="7" type="ORF">N134_08785</name>
</gene>
<dbReference type="PIRSF" id="PIRSF002854">
    <property type="entry name" value="MetQ"/>
    <property type="match status" value="1"/>
</dbReference>
<accession>S5NCH3</accession>
<dbReference type="PANTHER" id="PTHR30429">
    <property type="entry name" value="D-METHIONINE-BINDING LIPOPROTEIN METQ"/>
    <property type="match status" value="1"/>
</dbReference>
<dbReference type="Gene3D" id="3.40.190.10">
    <property type="entry name" value="Periplasmic binding protein-like II"/>
    <property type="match status" value="2"/>
</dbReference>
<keyword evidence="6" id="KW-0449">Lipoprotein</keyword>
<dbReference type="GO" id="GO:0016020">
    <property type="term" value="C:membrane"/>
    <property type="evidence" value="ECO:0007669"/>
    <property type="project" value="UniProtKB-SubCell"/>
</dbReference>
<evidence type="ECO:0000256" key="1">
    <source>
        <dbReference type="ARBA" id="ARBA00004635"/>
    </source>
</evidence>
<protein>
    <submittedName>
        <fullName evidence="7">Metal ABC transporter substrate-binding protein</fullName>
    </submittedName>
</protein>
<dbReference type="Pfam" id="PF03180">
    <property type="entry name" value="Lipoprotein_9"/>
    <property type="match status" value="1"/>
</dbReference>
<evidence type="ECO:0000256" key="4">
    <source>
        <dbReference type="ARBA" id="ARBA00023136"/>
    </source>
</evidence>
<reference evidence="7 8" key="1">
    <citation type="journal article" date="2014" name="Genome Announc.">
        <title>Complete Genome Sequences of Lactobacillus johnsonii Strain N6.2 and Lactobacillus reuteri Strain TD1.</title>
        <authorList>
            <person name="Leonard M.T."/>
            <person name="Valladares R.B."/>
            <person name="Ardissone A."/>
            <person name="Gonzalez C.F."/>
            <person name="Lorca G.L."/>
            <person name="Triplett E.W."/>
        </authorList>
    </citation>
    <scope>NUCLEOTIDE SEQUENCE [LARGE SCALE GENOMIC DNA]</scope>
    <source>
        <strain evidence="7 8">TD1</strain>
    </source>
</reference>
<proteinExistence type="inferred from homology"/>
<dbReference type="SUPFAM" id="SSF53850">
    <property type="entry name" value="Periplasmic binding protein-like II"/>
    <property type="match status" value="1"/>
</dbReference>
<dbReference type="PATRIC" id="fig|1358027.3.peg.1680"/>
<dbReference type="AlphaFoldDB" id="S5NCH3"/>
<evidence type="ECO:0000256" key="5">
    <source>
        <dbReference type="ARBA" id="ARBA00023139"/>
    </source>
</evidence>
<dbReference type="KEGG" id="lrr:N134_08785"/>
<keyword evidence="5" id="KW-0564">Palmitate</keyword>
<evidence type="ECO:0000256" key="6">
    <source>
        <dbReference type="ARBA" id="ARBA00023288"/>
    </source>
</evidence>
<dbReference type="PANTHER" id="PTHR30429:SF3">
    <property type="entry name" value="LIPOPROTEIN"/>
    <property type="match status" value="1"/>
</dbReference>
<organism evidence="7 8">
    <name type="scientific">Limosilactobacillus reuteri TD1</name>
    <dbReference type="NCBI Taxonomy" id="1358027"/>
    <lineage>
        <taxon>Bacteria</taxon>
        <taxon>Bacillati</taxon>
        <taxon>Bacillota</taxon>
        <taxon>Bacilli</taxon>
        <taxon>Lactobacillales</taxon>
        <taxon>Lactobacillaceae</taxon>
        <taxon>Limosilactobacillus</taxon>
    </lineage>
</organism>
<comment type="subcellular location">
    <subcellularLocation>
        <location evidence="1">Membrane</location>
        <topology evidence="1">Lipid-anchor</topology>
    </subcellularLocation>
</comment>
<keyword evidence="3" id="KW-0732">Signal</keyword>
<dbReference type="HOGENOM" id="CLU_067080_1_2_9"/>
<evidence type="ECO:0000313" key="7">
    <source>
        <dbReference type="EMBL" id="AGR64718.1"/>
    </source>
</evidence>
<evidence type="ECO:0000256" key="2">
    <source>
        <dbReference type="ARBA" id="ARBA00008973"/>
    </source>
</evidence>
<evidence type="ECO:0000313" key="8">
    <source>
        <dbReference type="Proteomes" id="UP000015085"/>
    </source>
</evidence>
<sequence length="303" mass="33266">MRLVMTNSENKSKGVVMMRKKKHTSWWIVGIVVVILVAAGLSVGANGGFTRNDEITVGTIGPDVQVWQHIANSKQAKDEGLKIKVKSFTDPVALNRATASGEIDVNAFQSWSYLQAYNKENKKAQLAAIGTTYLEPMGLYSDKYKSVKDIPDGATVAIANNPANTARGLLLLQSAGLIKLKPGFGATSGTNEIAANPKNLQFKEIDDTTGPRVLKSTDLVLIGNTIALTGHLNVLKDSIYHEQVGQSTKNNINVLATAKKNRDNKEYKKLVKLYHNKQIQQWIAKKYQETKVNVDKPLSYLTN</sequence>
<dbReference type="EMBL" id="CP006603">
    <property type="protein sequence ID" value="AGR64718.1"/>
    <property type="molecule type" value="Genomic_DNA"/>
</dbReference>
<dbReference type="Proteomes" id="UP000015085">
    <property type="component" value="Chromosome"/>
</dbReference>
<dbReference type="InterPro" id="IPR004872">
    <property type="entry name" value="Lipoprotein_NlpA"/>
</dbReference>
<keyword evidence="4" id="KW-0472">Membrane</keyword>
<evidence type="ECO:0000256" key="3">
    <source>
        <dbReference type="ARBA" id="ARBA00022729"/>
    </source>
</evidence>
<comment type="similarity">
    <text evidence="2">Belongs to the NlpA lipoprotein family.</text>
</comment>